<evidence type="ECO:0000313" key="3">
    <source>
        <dbReference type="EMBL" id="QBF34462.1"/>
    </source>
</evidence>
<evidence type="ECO:0000313" key="4">
    <source>
        <dbReference type="Proteomes" id="UP000289326"/>
    </source>
</evidence>
<keyword evidence="2" id="KW-0732">Signal</keyword>
<dbReference type="RefSeq" id="WP_130429240.1">
    <property type="nucleotide sequence ID" value="NZ_CP034841.1"/>
</dbReference>
<dbReference type="OrthoDB" id="393995at2"/>
<feature type="chain" id="PRO_5020283543" description="DUF31 domain-containing protein" evidence="2">
    <location>
        <begin position="24"/>
        <end position="1274"/>
    </location>
</feature>
<gene>
    <name evidence="3" type="ORF">EG856_00770</name>
</gene>
<evidence type="ECO:0000256" key="1">
    <source>
        <dbReference type="SAM" id="MobiDB-lite"/>
    </source>
</evidence>
<dbReference type="AlphaFoldDB" id="A0A4V0ZAE9"/>
<evidence type="ECO:0008006" key="5">
    <source>
        <dbReference type="Google" id="ProtNLM"/>
    </source>
</evidence>
<dbReference type="PROSITE" id="PS51257">
    <property type="entry name" value="PROKAR_LIPOPROTEIN"/>
    <property type="match status" value="1"/>
</dbReference>
<feature type="compositionally biased region" description="Low complexity" evidence="1">
    <location>
        <begin position="119"/>
        <end position="149"/>
    </location>
</feature>
<feature type="region of interest" description="Disordered" evidence="1">
    <location>
        <begin position="25"/>
        <end position="164"/>
    </location>
</feature>
<feature type="signal peptide" evidence="2">
    <location>
        <begin position="1"/>
        <end position="23"/>
    </location>
</feature>
<proteinExistence type="predicted"/>
<reference evidence="3 4" key="1">
    <citation type="submission" date="2019-01" db="EMBL/GenBank/DDBJ databases">
        <title>Complete sequence and annotation of the Mycoplasma phocirhinis strain 852T genome.</title>
        <authorList>
            <person name="Frasca S.Jr."/>
            <person name="Kutish G.F."/>
            <person name="Castellanos Gell J."/>
            <person name="Michaels D.L."/>
            <person name="Brown D.R."/>
        </authorList>
    </citation>
    <scope>NUCLEOTIDE SEQUENCE [LARGE SCALE GENOMIC DNA]</scope>
    <source>
        <strain evidence="3 4">852</strain>
    </source>
</reference>
<sequence length="1274" mass="148300">MKKIKKKLLGFSLLVANSIILSACSPTKNKKMQDKEIENSDPKQSNQQNKHESTQIETIKKKKEDNNSISKIEPSESDTQNKPINPDQDKSIPNDQKLTPNKTNEITTENSTKKQPNEQSSNTNNSTQNKQKFTPNQTNQNKNDNQVQNKTDKQSSSPDSTDFDALPQYELNFQNSLIESEQDVFQLKFSTSLSEDLYLKVLLKDVENNNLTFESNIVNLKTQILDFNSLNSSKSYVISNIDIYTDDKGLNKYTKSLTYNQKNIFDIKKQANNSESNTQIQTKYAAVNSVHNPIPLVSQIQVDEVLNTDFNIEKIKQIQPNNIYFDNLVNNNVDVLKQNTYATILNTNQNLELFIANSQDKDFYVLKDGQKFFAKSKKYNHYVFESIQGNFELFNEDNQKVDIYTRAQNEININSTNVQNNILNINWQNTQNTNNNIKIMVKSLDVTNPYITILNSTNLTTNGANFNIEHLPKNYNKFLISNIFIDNNVYSYKQSDQSRIFETLNLNKSLNLSFLQFYLDNENKNVYGSALFDFNSNDIEYYKNMVFDFSFERKVENLNPDYVKSVRQNRKISVPFENLWKFNLNNLAEFSEYSLTKIDVATKQSSIPISKVNLANYANKKISYHFNYDQYDQINFLANGLNNNNLQTDQNTNRYKIREQWINRNQYSSNKNIDFSLNNLWAISQHLLDYEKNIIEYKDNDANLYEHRIKRLNSEEYENLRIYAPRELIKNKQFEFNKNKDKITLTKKLNAFKNLNQLNEDSSILFFKFELSIHDRVNFDLFDFRSVASEIVVPVSLKMLKQNSRHENLNFHYYELFSDQFVQEHNYNKIRNNFDFALNYDAVTQKVSLEIKAKNEYKFTNLISEHNTSSTKTIFVSPAIFGFIYLQKELNLEYNEQKLDNLSEIVPEFSVYNIDNYIYAKKYNDFRETPFIFKDQIETKSAKRLFKEDNSIGINTARQRSFRAGFGTWNLLGKVKPNDDNDFEFWIATNDHVATGSNNLDLTRTGPLHEIMVPKLINKGPKGQAQKSPHRAESDFYKWANADFEMRYREYKNFNPNDVILSTEGEKITSNNKNFDLSIGTVDLKNLFQKYGNGKLESFNLDETKKAVIQFFLNWIKVPFIKLSNDSKFFADNSALNWYIASFPADKTNNKDFILGSRYREYLLMYSSAFTNAKNYSNQFASTQVSFDRRAADLSGGSSGTFVYDYKGDVVGVLSEGQNTIDGHGLNGIHLFDGQVRTIFGSKDDKKNQQSFYWKVKTDSYLMPEYFVDPFDEA</sequence>
<dbReference type="EMBL" id="CP034841">
    <property type="protein sequence ID" value="QBF34462.1"/>
    <property type="molecule type" value="Genomic_DNA"/>
</dbReference>
<keyword evidence="4" id="KW-1185">Reference proteome</keyword>
<feature type="compositionally biased region" description="Basic and acidic residues" evidence="1">
    <location>
        <begin position="49"/>
        <end position="66"/>
    </location>
</feature>
<feature type="compositionally biased region" description="Basic and acidic residues" evidence="1">
    <location>
        <begin position="31"/>
        <end position="41"/>
    </location>
</feature>
<dbReference type="Proteomes" id="UP000289326">
    <property type="component" value="Chromosome"/>
</dbReference>
<dbReference type="KEGG" id="mphi:EG856_00770"/>
<feature type="compositionally biased region" description="Polar residues" evidence="1">
    <location>
        <begin position="93"/>
        <end position="110"/>
    </location>
</feature>
<name>A0A4V0ZAE9_9BACT</name>
<evidence type="ECO:0000256" key="2">
    <source>
        <dbReference type="SAM" id="SignalP"/>
    </source>
</evidence>
<protein>
    <recommendedName>
        <fullName evidence="5">DUF31 domain-containing protein</fullName>
    </recommendedName>
</protein>
<accession>A0A4V0ZAE9</accession>
<organism evidence="3 4">
    <name type="scientific">Mycoplasmopsis phocirhinis</name>
    <dbReference type="NCBI Taxonomy" id="142650"/>
    <lineage>
        <taxon>Bacteria</taxon>
        <taxon>Bacillati</taxon>
        <taxon>Mycoplasmatota</taxon>
        <taxon>Mycoplasmoidales</taxon>
        <taxon>Metamycoplasmataceae</taxon>
        <taxon>Mycoplasmopsis</taxon>
    </lineage>
</organism>